<dbReference type="Proteomes" id="UP000254712">
    <property type="component" value="Unassembled WGS sequence"/>
</dbReference>
<accession>A0A379WYD3</accession>
<dbReference type="AlphaFoldDB" id="A0A379WYD3"/>
<proteinExistence type="predicted"/>
<dbReference type="GO" id="GO:0003755">
    <property type="term" value="F:peptidyl-prolyl cis-trans isomerase activity"/>
    <property type="evidence" value="ECO:0007669"/>
    <property type="project" value="UniProtKB-EC"/>
</dbReference>
<reference evidence="1 2" key="1">
    <citation type="submission" date="2018-06" db="EMBL/GenBank/DDBJ databases">
        <authorList>
            <consortium name="Pathogen Informatics"/>
            <person name="Doyle S."/>
        </authorList>
    </citation>
    <scope>NUCLEOTIDE SEQUENCE [LARGE SCALE GENOMIC DNA]</scope>
    <source>
        <strain evidence="1 2">NCTC8261</strain>
    </source>
</reference>
<protein>
    <submittedName>
        <fullName evidence="1">Trigger factor</fullName>
        <ecNumber evidence="1">5.2.1.8</ecNumber>
    </submittedName>
</protein>
<evidence type="ECO:0000313" key="2">
    <source>
        <dbReference type="Proteomes" id="UP000254712"/>
    </source>
</evidence>
<dbReference type="EC" id="5.2.1.8" evidence="1"/>
<keyword evidence="1" id="KW-0413">Isomerase</keyword>
<name>A0A379WYD3_SALET</name>
<organism evidence="1 2">
    <name type="scientific">Salmonella enterica I</name>
    <dbReference type="NCBI Taxonomy" id="59201"/>
    <lineage>
        <taxon>Bacteria</taxon>
        <taxon>Pseudomonadati</taxon>
        <taxon>Pseudomonadota</taxon>
        <taxon>Gammaproteobacteria</taxon>
        <taxon>Enterobacterales</taxon>
        <taxon>Enterobacteriaceae</taxon>
        <taxon>Salmonella</taxon>
    </lineage>
</organism>
<gene>
    <name evidence="1" type="primary">tig_3</name>
    <name evidence="1" type="ORF">NCTC8261_05470</name>
</gene>
<dbReference type="Gene3D" id="3.10.50.40">
    <property type="match status" value="1"/>
</dbReference>
<evidence type="ECO:0000313" key="1">
    <source>
        <dbReference type="EMBL" id="SUH39119.1"/>
    </source>
</evidence>
<sequence length="35" mass="3602">MTIDFTGSVDGEEFEGGKATDFVLAMGPGSYDSGL</sequence>
<dbReference type="EMBL" id="UGXT01000002">
    <property type="protein sequence ID" value="SUH39119.1"/>
    <property type="molecule type" value="Genomic_DNA"/>
</dbReference>
<dbReference type="InterPro" id="IPR046357">
    <property type="entry name" value="PPIase_dom_sf"/>
</dbReference>